<accession>A0A9P5CKN8</accession>
<dbReference type="GO" id="GO:0006508">
    <property type="term" value="P:proteolysis"/>
    <property type="evidence" value="ECO:0007669"/>
    <property type="project" value="UniProtKB-KW"/>
</dbReference>
<dbReference type="CDD" id="cd03880">
    <property type="entry name" value="M28_QC_like"/>
    <property type="match status" value="1"/>
</dbReference>
<name>A0A9P5CKN8_CRYP1</name>
<dbReference type="GO" id="GO:0008233">
    <property type="term" value="F:peptidase activity"/>
    <property type="evidence" value="ECO:0007669"/>
    <property type="project" value="UniProtKB-KW"/>
</dbReference>
<dbReference type="Gene3D" id="3.40.630.10">
    <property type="entry name" value="Zn peptidases"/>
    <property type="match status" value="1"/>
</dbReference>
<evidence type="ECO:0000256" key="1">
    <source>
        <dbReference type="ARBA" id="ARBA00022679"/>
    </source>
</evidence>
<sequence>MKRLAIVLLVTCLLAPASAYTSLSDGSLRQIPSAGTDFDIHNAAGLLAPILIPRVPDTPGSEKVFEHFVSFFATHLPAWTISLHNTTSKTPATGDKLVTFRNVILRRDPPWASAGDVSRLTLAAHYDTLYRPENFIGATDSAAPCAMLLHVARSVDEALTRHWAAMEAAGEADGLGEEKGVQILLLDGEEAWVSWTDTDSTYGSRALAEAWEAEAHPAPSTFKNHIDAISLFLLLDLLGAENPRIPSYFQTTHWAYQNLAKIEERMRKLKLFESNPQGHFLPETDKHASQFHPGFISDDHVPFMQRGVDVLHIIPTPFPWFWHKMEDDAAHLDGPTMQDWSKLITAFVAEWMDLEGHIPKLQDKAASDPYEKTEL</sequence>
<dbReference type="InterPro" id="IPR037457">
    <property type="entry name" value="M28_QC"/>
</dbReference>
<dbReference type="EC" id="3.4.-.-" evidence="3"/>
<dbReference type="PANTHER" id="PTHR12283:SF6">
    <property type="entry name" value="GLUTAMINYL-PEPTIDE CYCLOTRANSFERASE-RELATED"/>
    <property type="match status" value="1"/>
</dbReference>
<dbReference type="EMBL" id="MU032350">
    <property type="protein sequence ID" value="KAF3762258.1"/>
    <property type="molecule type" value="Genomic_DNA"/>
</dbReference>
<dbReference type="Proteomes" id="UP000803844">
    <property type="component" value="Unassembled WGS sequence"/>
</dbReference>
<dbReference type="GO" id="GO:0016603">
    <property type="term" value="F:glutaminyl-peptide cyclotransferase activity"/>
    <property type="evidence" value="ECO:0007669"/>
    <property type="project" value="InterPro"/>
</dbReference>
<dbReference type="SUPFAM" id="SSF53187">
    <property type="entry name" value="Zn-dependent exopeptidases"/>
    <property type="match status" value="1"/>
</dbReference>
<keyword evidence="2" id="KW-0012">Acyltransferase</keyword>
<evidence type="ECO:0000256" key="3">
    <source>
        <dbReference type="RuleBase" id="RU361240"/>
    </source>
</evidence>
<evidence type="ECO:0000256" key="2">
    <source>
        <dbReference type="ARBA" id="ARBA00023315"/>
    </source>
</evidence>
<dbReference type="PANTHER" id="PTHR12283">
    <property type="entry name" value="GLUTAMINYL-PEPTIDE CYCLOTRANSFERASE"/>
    <property type="match status" value="1"/>
</dbReference>
<dbReference type="AlphaFoldDB" id="A0A9P5CKN8"/>
<evidence type="ECO:0000259" key="4">
    <source>
        <dbReference type="Pfam" id="PF04389"/>
    </source>
</evidence>
<keyword evidence="3" id="KW-0479">Metal-binding</keyword>
<protein>
    <recommendedName>
        <fullName evidence="3">Peptide hydrolase</fullName>
        <ecNumber evidence="3">3.4.-.-</ecNumber>
    </recommendedName>
</protein>
<evidence type="ECO:0000313" key="6">
    <source>
        <dbReference type="Proteomes" id="UP000803844"/>
    </source>
</evidence>
<feature type="chain" id="PRO_5040534123" description="Peptide hydrolase" evidence="3">
    <location>
        <begin position="20"/>
        <end position="375"/>
    </location>
</feature>
<gene>
    <name evidence="5" type="ORF">M406DRAFT_264255</name>
</gene>
<keyword evidence="3" id="KW-0378">Hydrolase</keyword>
<keyword evidence="3" id="KW-0645">Protease</keyword>
<dbReference type="GO" id="GO:0008270">
    <property type="term" value="F:zinc ion binding"/>
    <property type="evidence" value="ECO:0007669"/>
    <property type="project" value="TreeGrafter"/>
</dbReference>
<keyword evidence="1" id="KW-0808">Transferase</keyword>
<comment type="caution">
    <text evidence="5">The sequence shown here is derived from an EMBL/GenBank/DDBJ whole genome shotgun (WGS) entry which is preliminary data.</text>
</comment>
<reference evidence="5" key="1">
    <citation type="journal article" date="2020" name="Phytopathology">
        <title>Genome sequence of the chestnut blight fungus Cryphonectria parasitica EP155: A fundamental resource for an archetypical invasive plant pathogen.</title>
        <authorList>
            <person name="Crouch J.A."/>
            <person name="Dawe A."/>
            <person name="Aerts A."/>
            <person name="Barry K."/>
            <person name="Churchill A.C.L."/>
            <person name="Grimwood J."/>
            <person name="Hillman B."/>
            <person name="Milgroom M.G."/>
            <person name="Pangilinan J."/>
            <person name="Smith M."/>
            <person name="Salamov A."/>
            <person name="Schmutz J."/>
            <person name="Yadav J."/>
            <person name="Grigoriev I.V."/>
            <person name="Nuss D."/>
        </authorList>
    </citation>
    <scope>NUCLEOTIDE SEQUENCE</scope>
    <source>
        <strain evidence="5">EP155</strain>
    </source>
</reference>
<keyword evidence="3" id="KW-0862">Zinc</keyword>
<proteinExistence type="inferred from homology"/>
<organism evidence="5 6">
    <name type="scientific">Cryphonectria parasitica (strain ATCC 38755 / EP155)</name>
    <dbReference type="NCBI Taxonomy" id="660469"/>
    <lineage>
        <taxon>Eukaryota</taxon>
        <taxon>Fungi</taxon>
        <taxon>Dikarya</taxon>
        <taxon>Ascomycota</taxon>
        <taxon>Pezizomycotina</taxon>
        <taxon>Sordariomycetes</taxon>
        <taxon>Sordariomycetidae</taxon>
        <taxon>Diaporthales</taxon>
        <taxon>Cryphonectriaceae</taxon>
        <taxon>Cryphonectria-Endothia species complex</taxon>
        <taxon>Cryphonectria</taxon>
    </lineage>
</organism>
<feature type="signal peptide" evidence="3">
    <location>
        <begin position="1"/>
        <end position="19"/>
    </location>
</feature>
<keyword evidence="3" id="KW-0732">Signal</keyword>
<comment type="similarity">
    <text evidence="3">Belongs to the peptidase M28 family.</text>
</comment>
<dbReference type="Pfam" id="PF04389">
    <property type="entry name" value="Peptidase_M28"/>
    <property type="match status" value="1"/>
</dbReference>
<dbReference type="GeneID" id="63834777"/>
<evidence type="ECO:0000313" key="5">
    <source>
        <dbReference type="EMBL" id="KAF3762258.1"/>
    </source>
</evidence>
<dbReference type="InterPro" id="IPR007484">
    <property type="entry name" value="Peptidase_M28"/>
</dbReference>
<dbReference type="RefSeq" id="XP_040773237.1">
    <property type="nucleotide sequence ID" value="XM_040917648.1"/>
</dbReference>
<dbReference type="InterPro" id="IPR040234">
    <property type="entry name" value="QC/QCL"/>
</dbReference>
<dbReference type="OrthoDB" id="3907302at2759"/>
<keyword evidence="6" id="KW-1185">Reference proteome</keyword>
<feature type="domain" description="Peptidase M28" evidence="4">
    <location>
        <begin position="118"/>
        <end position="348"/>
    </location>
</feature>